<dbReference type="FunFam" id="3.40.50.720:FF:000137">
    <property type="entry name" value="Hydroxysteroid (17-beta) dehydrogenase 3"/>
    <property type="match status" value="1"/>
</dbReference>
<sequence length="306" mass="34324">MEVLSLIGIAALLLWSYGTFKSLFELCWGLWKQRSEGVDYVRRYGKWAVITGGSNGIGLQYARFFAQQGLNVAIIAINDEQLEQTSKEIQQQYGVQVKKIPIDFSEGFGVYKLIEEKLINMEIGVLVNNVGITHDKAYFETIAIESYERFVNVNINAAVMMSRIVLPQMKQRGRGLVINISSAFGLIPVPICLMYGASKAFMLSFSDAMREELRPFGVECQTVTPLFVRTSLTEDFATTTLGALVCANLDSFGKFLTMTIGKSTRTTGYWMHGIMLTASNLIPRDILCRLLHFFIKYAAAKINENK</sequence>
<dbReference type="GO" id="GO:0016491">
    <property type="term" value="F:oxidoreductase activity"/>
    <property type="evidence" value="ECO:0007669"/>
    <property type="project" value="UniProtKB-KW"/>
</dbReference>
<dbReference type="PANTHER" id="PTHR43899:SF9">
    <property type="entry name" value="MIP25013P-RELATED"/>
    <property type="match status" value="1"/>
</dbReference>
<dbReference type="PROSITE" id="PS00061">
    <property type="entry name" value="ADH_SHORT"/>
    <property type="match status" value="1"/>
</dbReference>
<accession>Q17NF4</accession>
<evidence type="ECO:0000256" key="5">
    <source>
        <dbReference type="SAM" id="Phobius"/>
    </source>
</evidence>
<keyword evidence="2" id="KW-0521">NADP</keyword>
<evidence type="ECO:0000313" key="6">
    <source>
        <dbReference type="EMBL" id="EAT48264.1"/>
    </source>
</evidence>
<keyword evidence="5" id="KW-1133">Transmembrane helix</keyword>
<dbReference type="Gene3D" id="3.40.50.720">
    <property type="entry name" value="NAD(P)-binding Rossmann-like Domain"/>
    <property type="match status" value="1"/>
</dbReference>
<evidence type="ECO:0000256" key="3">
    <source>
        <dbReference type="ARBA" id="ARBA00023002"/>
    </source>
</evidence>
<comment type="similarity">
    <text evidence="4">Belongs to the short-chain dehydrogenases/reductases (SDR) family.</text>
</comment>
<dbReference type="Proteomes" id="UP000682892">
    <property type="component" value="Chromosome 2"/>
</dbReference>
<dbReference type="PRINTS" id="PR00080">
    <property type="entry name" value="SDRFAMILY"/>
</dbReference>
<dbReference type="AlphaFoldDB" id="Q17NF4"/>
<dbReference type="Pfam" id="PF00106">
    <property type="entry name" value="adh_short"/>
    <property type="match status" value="1"/>
</dbReference>
<dbReference type="GO" id="GO:0005783">
    <property type="term" value="C:endoplasmic reticulum"/>
    <property type="evidence" value="ECO:0007669"/>
    <property type="project" value="UniProtKB-SubCell"/>
</dbReference>
<organism evidence="6 7">
    <name type="scientific">Aedes aegypti</name>
    <name type="common">Yellowfever mosquito</name>
    <name type="synonym">Culex aegypti</name>
    <dbReference type="NCBI Taxonomy" id="7159"/>
    <lineage>
        <taxon>Eukaryota</taxon>
        <taxon>Metazoa</taxon>
        <taxon>Ecdysozoa</taxon>
        <taxon>Arthropoda</taxon>
        <taxon>Hexapoda</taxon>
        <taxon>Insecta</taxon>
        <taxon>Pterygota</taxon>
        <taxon>Neoptera</taxon>
        <taxon>Endopterygota</taxon>
        <taxon>Diptera</taxon>
        <taxon>Nematocera</taxon>
        <taxon>Culicoidea</taxon>
        <taxon>Culicidae</taxon>
        <taxon>Culicinae</taxon>
        <taxon>Aedini</taxon>
        <taxon>Aedes</taxon>
        <taxon>Stegomyia</taxon>
    </lineage>
</organism>
<keyword evidence="3" id="KW-0560">Oxidoreductase</keyword>
<feature type="transmembrane region" description="Helical" evidence="5">
    <location>
        <begin position="6"/>
        <end position="24"/>
    </location>
</feature>
<dbReference type="InterPro" id="IPR002347">
    <property type="entry name" value="SDR_fam"/>
</dbReference>
<comment type="subcellular location">
    <subcellularLocation>
        <location evidence="1">Endoplasmic reticulum</location>
    </subcellularLocation>
</comment>
<dbReference type="PhylomeDB" id="Q17NF4"/>
<dbReference type="VEuPathDB" id="VectorBase:AAEL000689"/>
<feature type="transmembrane region" description="Helical" evidence="5">
    <location>
        <begin position="176"/>
        <end position="197"/>
    </location>
</feature>
<gene>
    <name evidence="6" type="ORF">AaeL_AAEL000689</name>
</gene>
<evidence type="ECO:0000313" key="7">
    <source>
        <dbReference type="Proteomes" id="UP000682892"/>
    </source>
</evidence>
<dbReference type="HOGENOM" id="CLU_010194_38_0_1"/>
<dbReference type="eggNOG" id="KOG1014">
    <property type="taxonomic scope" value="Eukaryota"/>
</dbReference>
<dbReference type="PANTHER" id="PTHR43899">
    <property type="entry name" value="RH59310P"/>
    <property type="match status" value="1"/>
</dbReference>
<keyword evidence="5" id="KW-0812">Transmembrane</keyword>
<dbReference type="OrthoDB" id="5545019at2759"/>
<reference evidence="6" key="3">
    <citation type="submission" date="2012-09" db="EMBL/GenBank/DDBJ databases">
        <authorList>
            <consortium name="VectorBase"/>
        </authorList>
    </citation>
    <scope>NUCLEOTIDE SEQUENCE</scope>
    <source>
        <strain evidence="6">Liverpool</strain>
    </source>
</reference>
<name>Q17NF4_AEDAE</name>
<dbReference type="STRING" id="7159.Q17NF4"/>
<keyword evidence="5" id="KW-0472">Membrane</keyword>
<evidence type="ECO:0000256" key="1">
    <source>
        <dbReference type="ARBA" id="ARBA00004240"/>
    </source>
</evidence>
<reference evidence="6" key="1">
    <citation type="submission" date="2005-10" db="EMBL/GenBank/DDBJ databases">
        <authorList>
            <person name="Loftus B.J."/>
            <person name="Nene V.M."/>
            <person name="Hannick L.I."/>
            <person name="Bidwell S."/>
            <person name="Haas B."/>
            <person name="Amedeo P."/>
            <person name="Orvis J."/>
            <person name="Wortman J.R."/>
            <person name="White O.R."/>
            <person name="Salzberg S."/>
            <person name="Shumway M."/>
            <person name="Koo H."/>
            <person name="Zhao Y."/>
            <person name="Holmes M."/>
            <person name="Miller J."/>
            <person name="Schatz M."/>
            <person name="Pop M."/>
            <person name="Pai G."/>
            <person name="Utterback T."/>
            <person name="Rogers Y.-H."/>
            <person name="Kravitz S."/>
            <person name="Fraser C.M."/>
        </authorList>
    </citation>
    <scope>NUCLEOTIDE SEQUENCE</scope>
    <source>
        <strain evidence="6">Liverpool</strain>
    </source>
</reference>
<dbReference type="PRINTS" id="PR00081">
    <property type="entry name" value="GDHRDH"/>
</dbReference>
<evidence type="ECO:0000256" key="4">
    <source>
        <dbReference type="RuleBase" id="RU000363"/>
    </source>
</evidence>
<dbReference type="PaxDb" id="7159-AAEL000689-PA"/>
<dbReference type="CDD" id="cd05356">
    <property type="entry name" value="17beta-HSD1_like_SDR_c"/>
    <property type="match status" value="1"/>
</dbReference>
<reference evidence="6" key="2">
    <citation type="journal article" date="2007" name="Science">
        <title>Genome sequence of Aedes aegypti, a major arbovirus vector.</title>
        <authorList>
            <person name="Nene V."/>
            <person name="Wortman J.R."/>
            <person name="Lawson D."/>
            <person name="Haas B."/>
            <person name="Kodira C."/>
            <person name="Tu Z.J."/>
            <person name="Loftus B."/>
            <person name="Xi Z."/>
            <person name="Megy K."/>
            <person name="Grabherr M."/>
            <person name="Ren Q."/>
            <person name="Zdobnov E.M."/>
            <person name="Lobo N.F."/>
            <person name="Campbell K.S."/>
            <person name="Brown S.E."/>
            <person name="Bonaldo M.F."/>
            <person name="Zhu J."/>
            <person name="Sinkins S.P."/>
            <person name="Hogenkamp D.G."/>
            <person name="Amedeo P."/>
            <person name="Arensburger P."/>
            <person name="Atkinson P.W."/>
            <person name="Bidwell S."/>
            <person name="Biedler J."/>
            <person name="Birney E."/>
            <person name="Bruggner R.V."/>
            <person name="Costas J."/>
            <person name="Coy M.R."/>
            <person name="Crabtree J."/>
            <person name="Crawford M."/>
            <person name="Debruyn B."/>
            <person name="Decaprio D."/>
            <person name="Eiglmeier K."/>
            <person name="Eisenstadt E."/>
            <person name="El-Dorry H."/>
            <person name="Gelbart W.M."/>
            <person name="Gomes S.L."/>
            <person name="Hammond M."/>
            <person name="Hannick L.I."/>
            <person name="Hogan J.R."/>
            <person name="Holmes M.H."/>
            <person name="Jaffe D."/>
            <person name="Johnston J.S."/>
            <person name="Kennedy R.C."/>
            <person name="Koo H."/>
            <person name="Kravitz S."/>
            <person name="Kriventseva E.V."/>
            <person name="Kulp D."/>
            <person name="Labutti K."/>
            <person name="Lee E."/>
            <person name="Li S."/>
            <person name="Lovin D.D."/>
            <person name="Mao C."/>
            <person name="Mauceli E."/>
            <person name="Menck C.F."/>
            <person name="Miller J.R."/>
            <person name="Montgomery P."/>
            <person name="Mori A."/>
            <person name="Nascimento A.L."/>
            <person name="Naveira H.F."/>
            <person name="Nusbaum C."/>
            <person name="O'leary S."/>
            <person name="Orvis J."/>
            <person name="Pertea M."/>
            <person name="Quesneville H."/>
            <person name="Reidenbach K.R."/>
            <person name="Rogers Y.H."/>
            <person name="Roth C.W."/>
            <person name="Schneider J.R."/>
            <person name="Schatz M."/>
            <person name="Shumway M."/>
            <person name="Stanke M."/>
            <person name="Stinson E.O."/>
            <person name="Tubio J.M."/>
            <person name="Vanzee J.P."/>
            <person name="Verjovski-Almeida S."/>
            <person name="Werner D."/>
            <person name="White O."/>
            <person name="Wyder S."/>
            <person name="Zeng Q."/>
            <person name="Zhao Q."/>
            <person name="Zhao Y."/>
            <person name="Hill C.A."/>
            <person name="Raikhel A.S."/>
            <person name="Soares M.B."/>
            <person name="Knudson D.L."/>
            <person name="Lee N.H."/>
            <person name="Galagan J."/>
            <person name="Salzberg S.L."/>
            <person name="Paulsen I.T."/>
            <person name="Dimopoulos G."/>
            <person name="Collins F.H."/>
            <person name="Birren B."/>
            <person name="Fraser-Liggett C.M."/>
            <person name="Severson D.W."/>
        </authorList>
    </citation>
    <scope>NUCLEOTIDE SEQUENCE [LARGE SCALE GENOMIC DNA]</scope>
    <source>
        <strain evidence="6">Liverpool</strain>
    </source>
</reference>
<protein>
    <submittedName>
        <fullName evidence="6">AAEL000689-PA</fullName>
    </submittedName>
</protein>
<dbReference type="OMA" id="PFGVECQ"/>
<dbReference type="SUPFAM" id="SSF51735">
    <property type="entry name" value="NAD(P)-binding Rossmann-fold domains"/>
    <property type="match status" value="1"/>
</dbReference>
<dbReference type="InterPro" id="IPR036291">
    <property type="entry name" value="NAD(P)-bd_dom_sf"/>
</dbReference>
<dbReference type="InterPro" id="IPR051019">
    <property type="entry name" value="VLCFA-Steroid_DH"/>
</dbReference>
<dbReference type="EMBL" id="CH477199">
    <property type="protein sequence ID" value="EAT48264.1"/>
    <property type="molecule type" value="Genomic_DNA"/>
</dbReference>
<dbReference type="InterPro" id="IPR020904">
    <property type="entry name" value="Sc_DH/Rdtase_CS"/>
</dbReference>
<dbReference type="KEGG" id="aag:5565887"/>
<evidence type="ECO:0000256" key="2">
    <source>
        <dbReference type="ARBA" id="ARBA00022857"/>
    </source>
</evidence>
<dbReference type="PIRSF" id="PIRSF000126">
    <property type="entry name" value="11-beta-HSD1"/>
    <property type="match status" value="1"/>
</dbReference>
<proteinExistence type="inferred from homology"/>